<dbReference type="EMBL" id="CP003924">
    <property type="protein sequence ID" value="AGS35017.1"/>
    <property type="molecule type" value="Genomic_DNA"/>
</dbReference>
<accession>S5SVG8</accession>
<protein>
    <recommendedName>
        <fullName evidence="3">Bacterial transcription activator effector binding domain-containing protein</fullName>
    </recommendedName>
</protein>
<proteinExistence type="predicted"/>
<dbReference type="Gene3D" id="3.20.80.10">
    <property type="entry name" value="Regulatory factor, effector binding domain"/>
    <property type="match status" value="1"/>
</dbReference>
<dbReference type="PATRIC" id="fig|1224163.3.peg.1549"/>
<dbReference type="OrthoDB" id="64208at2"/>
<evidence type="ECO:0008006" key="3">
    <source>
        <dbReference type="Google" id="ProtNLM"/>
    </source>
</evidence>
<dbReference type="STRING" id="1224163.B841_07720"/>
<name>S5SVG8_9CORY</name>
<dbReference type="AlphaFoldDB" id="S5SVG8"/>
<dbReference type="InterPro" id="IPR011256">
    <property type="entry name" value="Reg_factor_effector_dom_sf"/>
</dbReference>
<organism evidence="1 2">
    <name type="scientific">Corynebacterium maris DSM 45190</name>
    <dbReference type="NCBI Taxonomy" id="1224163"/>
    <lineage>
        <taxon>Bacteria</taxon>
        <taxon>Bacillati</taxon>
        <taxon>Actinomycetota</taxon>
        <taxon>Actinomycetes</taxon>
        <taxon>Mycobacteriales</taxon>
        <taxon>Corynebacteriaceae</taxon>
        <taxon>Corynebacterium</taxon>
    </lineage>
</organism>
<keyword evidence="2" id="KW-1185">Reference proteome</keyword>
<dbReference type="HOGENOM" id="CLU_1529748_0_0_11"/>
<dbReference type="KEGG" id="cmd:B841_07720"/>
<reference evidence="1 2" key="1">
    <citation type="submission" date="2012-11" db="EMBL/GenBank/DDBJ databases">
        <title>The complete genome sequence of Corynebacterium maris Coryn-1 (=DSM 45190).</title>
        <authorList>
            <person name="Schaffert L."/>
            <person name="Albersmeier A."/>
            <person name="Kalinowski J."/>
            <person name="Ruckert C."/>
        </authorList>
    </citation>
    <scope>NUCLEOTIDE SEQUENCE [LARGE SCALE GENOMIC DNA]</scope>
    <source>
        <strain evidence="2">Coryn-1</strain>
    </source>
</reference>
<gene>
    <name evidence="1" type="ORF">B841_07720</name>
</gene>
<dbReference type="RefSeq" id="WP_020934950.1">
    <property type="nucleotide sequence ID" value="NC_021915.1"/>
</dbReference>
<sequence length="157" mass="17615">MDNIAQRFVPAHAALVNRRTIDVAEMQGYFDRVFSDATEALRSAKVRPVGPARCYYFTAPGDAVDLAGGYPVRMDTVNILGDALGDNNPFKVVRHGDLRTAHLRFRGNAHGLSRAWEKLSQFVRDSEHDFGEIAWEDYTSLSSDDDTMTVDLHWALK</sequence>
<evidence type="ECO:0000313" key="1">
    <source>
        <dbReference type="EMBL" id="AGS35017.1"/>
    </source>
</evidence>
<dbReference type="eggNOG" id="COG4978">
    <property type="taxonomic scope" value="Bacteria"/>
</dbReference>
<evidence type="ECO:0000313" key="2">
    <source>
        <dbReference type="Proteomes" id="UP000015388"/>
    </source>
</evidence>
<dbReference type="Proteomes" id="UP000015388">
    <property type="component" value="Chromosome"/>
</dbReference>